<name>D5WUA2_KYRT2</name>
<dbReference type="PANTHER" id="PTHR30024:SF47">
    <property type="entry name" value="TAURINE-BINDING PERIPLASMIC PROTEIN"/>
    <property type="match status" value="1"/>
</dbReference>
<feature type="domain" description="Solute-binding protein family 3/N-terminal" evidence="5">
    <location>
        <begin position="45"/>
        <end position="256"/>
    </location>
</feature>
<dbReference type="InterPro" id="IPR001638">
    <property type="entry name" value="Solute-binding_3/MltF_N"/>
</dbReference>
<evidence type="ECO:0000313" key="7">
    <source>
        <dbReference type="Proteomes" id="UP000002368"/>
    </source>
</evidence>
<dbReference type="OrthoDB" id="286202at2"/>
<accession>D5WUA2</accession>
<dbReference type="KEGG" id="bts:Btus_2705"/>
<evidence type="ECO:0000259" key="5">
    <source>
        <dbReference type="SMART" id="SM00062"/>
    </source>
</evidence>
<organism evidence="6 7">
    <name type="scientific">Kyrpidia tusciae (strain DSM 2912 / NBRC 15312 / T2)</name>
    <name type="common">Bacillus tusciae</name>
    <dbReference type="NCBI Taxonomy" id="562970"/>
    <lineage>
        <taxon>Bacteria</taxon>
        <taxon>Bacillati</taxon>
        <taxon>Bacillota</taxon>
        <taxon>Bacilli</taxon>
        <taxon>Bacillales</taxon>
        <taxon>Alicyclobacillaceae</taxon>
        <taxon>Kyrpidia</taxon>
    </lineage>
</organism>
<dbReference type="PANTHER" id="PTHR30024">
    <property type="entry name" value="ALIPHATIC SULFONATES-BINDING PROTEIN-RELATED"/>
    <property type="match status" value="1"/>
</dbReference>
<gene>
    <name evidence="6" type="ordered locus">Btus_2705</name>
</gene>
<evidence type="ECO:0000256" key="1">
    <source>
        <dbReference type="ARBA" id="ARBA00004418"/>
    </source>
</evidence>
<evidence type="ECO:0000256" key="2">
    <source>
        <dbReference type="ARBA" id="ARBA00010742"/>
    </source>
</evidence>
<evidence type="ECO:0000256" key="3">
    <source>
        <dbReference type="ARBA" id="ARBA00022729"/>
    </source>
</evidence>
<evidence type="ECO:0000256" key="4">
    <source>
        <dbReference type="SAM" id="SignalP"/>
    </source>
</evidence>
<dbReference type="STRING" id="562970.Btus_2705"/>
<keyword evidence="7" id="KW-1185">Reference proteome</keyword>
<dbReference type="InterPro" id="IPR015168">
    <property type="entry name" value="SsuA/THI5"/>
</dbReference>
<dbReference type="eggNOG" id="COG0715">
    <property type="taxonomic scope" value="Bacteria"/>
</dbReference>
<proteinExistence type="inferred from homology"/>
<dbReference type="GO" id="GO:0042597">
    <property type="term" value="C:periplasmic space"/>
    <property type="evidence" value="ECO:0007669"/>
    <property type="project" value="UniProtKB-SubCell"/>
</dbReference>
<comment type="similarity">
    <text evidence="2">Belongs to the bacterial solute-binding protein SsuA/TauA family.</text>
</comment>
<dbReference type="HOGENOM" id="CLU_826254_0_0_9"/>
<dbReference type="PROSITE" id="PS51257">
    <property type="entry name" value="PROKAR_LIPOPROTEIN"/>
    <property type="match status" value="1"/>
</dbReference>
<dbReference type="SMART" id="SM00062">
    <property type="entry name" value="PBPb"/>
    <property type="match status" value="1"/>
</dbReference>
<dbReference type="AlphaFoldDB" id="D5WUA2"/>
<protein>
    <submittedName>
        <fullName evidence="6">Extracellular solute-binding protein family 3</fullName>
    </submittedName>
</protein>
<dbReference type="Pfam" id="PF09084">
    <property type="entry name" value="NMT1"/>
    <property type="match status" value="1"/>
</dbReference>
<feature type="signal peptide" evidence="4">
    <location>
        <begin position="1"/>
        <end position="21"/>
    </location>
</feature>
<dbReference type="Gene3D" id="3.40.190.10">
    <property type="entry name" value="Periplasmic binding protein-like II"/>
    <property type="match status" value="2"/>
</dbReference>
<evidence type="ECO:0000313" key="6">
    <source>
        <dbReference type="EMBL" id="ADG07354.1"/>
    </source>
</evidence>
<dbReference type="Proteomes" id="UP000002368">
    <property type="component" value="Chromosome"/>
</dbReference>
<sequence length="337" mass="36106">MKRTAQRLLFWAALCCAVVIAGCGTATNLNQGSSGSEGEPKPLKTVKVGYNIGALVLEAFLEPGIEQGFFKKEGFDLKPQGYGNGGQIMQDLVSGNIDIGLAGISPALNAAAQGADVLYVSSFAKNDCPLVARTEIKTIQDLNGKTVGTLGLASIQETMLNYLEKKYGIRTKHVYGNQPSLAAMYQKGEVQAVVAGEPVAAQIVHQYGGHYLMDTVIPDAEAAGVVVKTSFAKNRPDDVVAFLRAVEETSKYITSHLDEVANQAAQKTGLTPDIVKEAMERSKLFQTPLTVSRQTLGDIIQTDIESGKLKGIQSNQINELLNKAIDESFLQKALSNK</sequence>
<comment type="subcellular location">
    <subcellularLocation>
        <location evidence="1">Periplasm</location>
    </subcellularLocation>
</comment>
<feature type="chain" id="PRO_5039701940" evidence="4">
    <location>
        <begin position="22"/>
        <end position="337"/>
    </location>
</feature>
<keyword evidence="3 4" id="KW-0732">Signal</keyword>
<reference evidence="6 7" key="1">
    <citation type="journal article" date="2011" name="Stand. Genomic Sci.">
        <title>Complete genome sequence of the thermophilic, hydrogen-oxidizing Bacillus tusciae type strain (T2) and reclassification in the new genus, Kyrpidia gen. nov. as Kyrpidia tusciae comb. nov. and emendation of the family Alicyclobacillaceae da Costa and Rainey, 2010.</title>
        <authorList>
            <person name="Klenk H.P."/>
            <person name="Lapidus A."/>
            <person name="Chertkov O."/>
            <person name="Copeland A."/>
            <person name="Del Rio T.G."/>
            <person name="Nolan M."/>
            <person name="Lucas S."/>
            <person name="Chen F."/>
            <person name="Tice H."/>
            <person name="Cheng J.F."/>
            <person name="Han C."/>
            <person name="Bruce D."/>
            <person name="Goodwin L."/>
            <person name="Pitluck S."/>
            <person name="Pati A."/>
            <person name="Ivanova N."/>
            <person name="Mavromatis K."/>
            <person name="Daum C."/>
            <person name="Chen A."/>
            <person name="Palaniappan K."/>
            <person name="Chang Y.J."/>
            <person name="Land M."/>
            <person name="Hauser L."/>
            <person name="Jeffries C.D."/>
            <person name="Detter J.C."/>
            <person name="Rohde M."/>
            <person name="Abt B."/>
            <person name="Pukall R."/>
            <person name="Goker M."/>
            <person name="Bristow J."/>
            <person name="Markowitz V."/>
            <person name="Hugenholtz P."/>
            <person name="Eisen J.A."/>
        </authorList>
    </citation>
    <scope>NUCLEOTIDE SEQUENCE [LARGE SCALE GENOMIC DNA]</scope>
    <source>
        <strain evidence="6 7">DSM 2912</strain>
    </source>
</reference>
<dbReference type="SUPFAM" id="SSF53850">
    <property type="entry name" value="Periplasmic binding protein-like II"/>
    <property type="match status" value="1"/>
</dbReference>
<dbReference type="EMBL" id="CP002017">
    <property type="protein sequence ID" value="ADG07354.1"/>
    <property type="molecule type" value="Genomic_DNA"/>
</dbReference>
<dbReference type="RefSeq" id="WP_013076637.1">
    <property type="nucleotide sequence ID" value="NC_014098.1"/>
</dbReference>